<feature type="domain" description="Metallo-beta-lactamase" evidence="10">
    <location>
        <begin position="15"/>
        <end position="220"/>
    </location>
</feature>
<feature type="binding site" evidence="9">
    <location>
        <position position="208"/>
    </location>
    <ligand>
        <name>Zn(2+)</name>
        <dbReference type="ChEBI" id="CHEBI:29105"/>
        <label>1</label>
        <note>catalytic</note>
    </ligand>
</feature>
<evidence type="ECO:0000256" key="3">
    <source>
        <dbReference type="ARBA" id="ARBA00022694"/>
    </source>
</evidence>
<dbReference type="PANTHER" id="PTHR46018">
    <property type="entry name" value="ZINC PHOSPHODIESTERASE ELAC PROTEIN 1"/>
    <property type="match status" value="1"/>
</dbReference>
<feature type="binding site" evidence="9">
    <location>
        <position position="208"/>
    </location>
    <ligand>
        <name>Zn(2+)</name>
        <dbReference type="ChEBI" id="CHEBI:29105"/>
        <label>2</label>
        <note>catalytic</note>
    </ligand>
</feature>
<feature type="binding site" evidence="9">
    <location>
        <position position="64"/>
    </location>
    <ligand>
        <name>Zn(2+)</name>
        <dbReference type="ChEBI" id="CHEBI:29105"/>
        <label>2</label>
        <note>catalytic</note>
    </ligand>
</feature>
<evidence type="ECO:0000313" key="11">
    <source>
        <dbReference type="EMBL" id="MFC7190754.1"/>
    </source>
</evidence>
<gene>
    <name evidence="9 11" type="primary">rnz</name>
    <name evidence="11" type="ORF">ACFQL7_13520</name>
</gene>
<dbReference type="CDD" id="cd07717">
    <property type="entry name" value="RNaseZ_ZiPD-like_MBL-fold"/>
    <property type="match status" value="1"/>
</dbReference>
<feature type="binding site" evidence="9">
    <location>
        <position position="266"/>
    </location>
    <ligand>
        <name>Zn(2+)</name>
        <dbReference type="ChEBI" id="CHEBI:29105"/>
        <label>2</label>
        <note>catalytic</note>
    </ligand>
</feature>
<sequence>MHVTFLGTSGAIPTTERNTSAVFLRRAGERFLFDCGEGTQRQMMRYGTGFDVSHVFLTHLHGDHVLGLPGLCQTWDFNERELPLAIHTAPGTKSQVEALIGVIGTRPSYTVAVHEARPGSVVVRGDGYEIRAFETEHRTRSVGYALIEDDRKGRFDREKAEKLGVPVGPKFSQLHRGESVELDDGSVVHPEQVVGPSRPGRRFVYTGDTRPTDTTVEIAQDADLLIHDATFGDDNAERARPTGHSTAAEAATVADRAGARRLALTHVSTRYGGHVAPLEREAREVFDGELYTPDDGDEFDIPFPDE</sequence>
<evidence type="ECO:0000259" key="10">
    <source>
        <dbReference type="Pfam" id="PF00753"/>
    </source>
</evidence>
<dbReference type="GO" id="GO:0042781">
    <property type="term" value="F:3'-tRNA processing endoribonuclease activity"/>
    <property type="evidence" value="ECO:0007669"/>
    <property type="project" value="UniProtKB-UniRule"/>
</dbReference>
<evidence type="ECO:0000256" key="6">
    <source>
        <dbReference type="ARBA" id="ARBA00022759"/>
    </source>
</evidence>
<feature type="binding site" evidence="9">
    <location>
        <position position="59"/>
    </location>
    <ligand>
        <name>Zn(2+)</name>
        <dbReference type="ChEBI" id="CHEBI:29105"/>
        <label>1</label>
        <note>catalytic</note>
    </ligand>
</feature>
<dbReference type="EC" id="3.1.26.11" evidence="9"/>
<accession>A0ABD5YMY9</accession>
<dbReference type="GO" id="GO:0042802">
    <property type="term" value="F:identical protein binding"/>
    <property type="evidence" value="ECO:0007669"/>
    <property type="project" value="UniProtKB-ARBA"/>
</dbReference>
<dbReference type="Gene3D" id="3.60.15.10">
    <property type="entry name" value="Ribonuclease Z/Hydroxyacylglutathione hydrolase-like"/>
    <property type="match status" value="1"/>
</dbReference>
<evidence type="ECO:0000256" key="4">
    <source>
        <dbReference type="ARBA" id="ARBA00022722"/>
    </source>
</evidence>
<keyword evidence="4 9" id="KW-0540">Nuclease</keyword>
<keyword evidence="7 9" id="KW-0378">Hydrolase</keyword>
<dbReference type="NCBIfam" id="TIGR02651">
    <property type="entry name" value="RNase_Z"/>
    <property type="match status" value="1"/>
</dbReference>
<keyword evidence="8 9" id="KW-0862">Zinc</keyword>
<keyword evidence="3 9" id="KW-0819">tRNA processing</keyword>
<feature type="binding site" evidence="9">
    <location>
        <position position="63"/>
    </location>
    <ligand>
        <name>Zn(2+)</name>
        <dbReference type="ChEBI" id="CHEBI:29105"/>
        <label>2</label>
        <note>catalytic</note>
    </ligand>
</feature>
<evidence type="ECO:0000256" key="7">
    <source>
        <dbReference type="ARBA" id="ARBA00022801"/>
    </source>
</evidence>
<feature type="binding site" evidence="9">
    <location>
        <position position="137"/>
    </location>
    <ligand>
        <name>Zn(2+)</name>
        <dbReference type="ChEBI" id="CHEBI:29105"/>
        <label>1</label>
        <note>catalytic</note>
    </ligand>
</feature>
<dbReference type="InterPro" id="IPR013471">
    <property type="entry name" value="RNase_Z/BN"/>
</dbReference>
<dbReference type="NCBIfam" id="NF000801">
    <property type="entry name" value="PRK00055.1-3"/>
    <property type="match status" value="1"/>
</dbReference>
<dbReference type="AlphaFoldDB" id="A0ABD5YMY9"/>
<reference evidence="11 12" key="1">
    <citation type="journal article" date="2019" name="Int. J. Syst. Evol. Microbiol.">
        <title>The Global Catalogue of Microorganisms (GCM) 10K type strain sequencing project: providing services to taxonomists for standard genome sequencing and annotation.</title>
        <authorList>
            <consortium name="The Broad Institute Genomics Platform"/>
            <consortium name="The Broad Institute Genome Sequencing Center for Infectious Disease"/>
            <person name="Wu L."/>
            <person name="Ma J."/>
        </authorList>
    </citation>
    <scope>NUCLEOTIDE SEQUENCE [LARGE SCALE GENOMIC DNA]</scope>
    <source>
        <strain evidence="11 12">RDMS1</strain>
    </source>
</reference>
<dbReference type="HAMAP" id="MF_01818">
    <property type="entry name" value="RNase_Z_BN"/>
    <property type="match status" value="1"/>
</dbReference>
<keyword evidence="6 9" id="KW-0255">Endonuclease</keyword>
<protein>
    <recommendedName>
        <fullName evidence="9">Ribonuclease Z</fullName>
        <shortName evidence="9">RNase Z</shortName>
        <ecNumber evidence="9">3.1.26.11</ecNumber>
    </recommendedName>
    <alternativeName>
        <fullName evidence="9">tRNA 3 endonuclease</fullName>
    </alternativeName>
    <alternativeName>
        <fullName evidence="9">tRNase Z</fullName>
    </alternativeName>
</protein>
<dbReference type="EMBL" id="JBHTAX010000001">
    <property type="protein sequence ID" value="MFC7190754.1"/>
    <property type="molecule type" value="Genomic_DNA"/>
</dbReference>
<dbReference type="Pfam" id="PF00753">
    <property type="entry name" value="Lactamase_B"/>
    <property type="match status" value="1"/>
</dbReference>
<organism evidence="11 12">
    <name type="scientific">Halocatena marina</name>
    <dbReference type="NCBI Taxonomy" id="2934937"/>
    <lineage>
        <taxon>Archaea</taxon>
        <taxon>Methanobacteriati</taxon>
        <taxon>Methanobacteriota</taxon>
        <taxon>Stenosarchaea group</taxon>
        <taxon>Halobacteria</taxon>
        <taxon>Halobacteriales</taxon>
        <taxon>Natronomonadaceae</taxon>
        <taxon>Halocatena</taxon>
    </lineage>
</organism>
<dbReference type="Proteomes" id="UP001596417">
    <property type="component" value="Unassembled WGS sequence"/>
</dbReference>
<comment type="caution">
    <text evidence="11">The sequence shown here is derived from an EMBL/GenBank/DDBJ whole genome shotgun (WGS) entry which is preliminary data.</text>
</comment>
<evidence type="ECO:0000256" key="2">
    <source>
        <dbReference type="ARBA" id="ARBA00011738"/>
    </source>
</evidence>
<dbReference type="PANTHER" id="PTHR46018:SF2">
    <property type="entry name" value="ZINC PHOSPHODIESTERASE ELAC PROTEIN 1"/>
    <property type="match status" value="1"/>
</dbReference>
<comment type="function">
    <text evidence="9">Zinc phosphodiesterase, which displays some tRNA 3'-processing endonuclease activity. Probably involved in tRNA maturation, by removing a 3'-trailer from precursor tRNA.</text>
</comment>
<evidence type="ECO:0000256" key="1">
    <source>
        <dbReference type="ARBA" id="ARBA00000402"/>
    </source>
</evidence>
<evidence type="ECO:0000256" key="5">
    <source>
        <dbReference type="ARBA" id="ARBA00022723"/>
    </source>
</evidence>
<dbReference type="GeneID" id="76200402"/>
<feature type="active site" description="Proton acceptor" evidence="9">
    <location>
        <position position="63"/>
    </location>
</feature>
<dbReference type="InterPro" id="IPR001279">
    <property type="entry name" value="Metallo-B-lactamas"/>
</dbReference>
<feature type="binding site" evidence="9">
    <location>
        <position position="61"/>
    </location>
    <ligand>
        <name>Zn(2+)</name>
        <dbReference type="ChEBI" id="CHEBI:29105"/>
        <label>1</label>
        <note>catalytic</note>
    </ligand>
</feature>
<comment type="catalytic activity">
    <reaction evidence="1 9">
        <text>Endonucleolytic cleavage of RNA, removing extra 3' nucleotides from tRNA precursor, generating 3' termini of tRNAs. A 3'-hydroxy group is left at the tRNA terminus and a 5'-phosphoryl group is left at the trailer molecule.</text>
        <dbReference type="EC" id="3.1.26.11"/>
    </reaction>
</comment>
<keyword evidence="5 9" id="KW-0479">Metal-binding</keyword>
<dbReference type="SUPFAM" id="SSF56281">
    <property type="entry name" value="Metallo-hydrolase/oxidoreductase"/>
    <property type="match status" value="1"/>
</dbReference>
<evidence type="ECO:0000256" key="9">
    <source>
        <dbReference type="HAMAP-Rule" id="MF_01818"/>
    </source>
</evidence>
<dbReference type="GO" id="GO:0008270">
    <property type="term" value="F:zinc ion binding"/>
    <property type="evidence" value="ECO:0007669"/>
    <property type="project" value="UniProtKB-UniRule"/>
</dbReference>
<comment type="similarity">
    <text evidence="9">Belongs to the RNase Z family.</text>
</comment>
<dbReference type="RefSeq" id="WP_264555950.1">
    <property type="nucleotide sequence ID" value="NZ_CP109979.1"/>
</dbReference>
<name>A0ABD5YMY9_9EURY</name>
<dbReference type="InterPro" id="IPR036866">
    <property type="entry name" value="RibonucZ/Hydroxyglut_hydro"/>
</dbReference>
<comment type="subunit">
    <text evidence="2 9">Homodimer.</text>
</comment>
<proteinExistence type="inferred from homology"/>
<evidence type="ECO:0000256" key="8">
    <source>
        <dbReference type="ARBA" id="ARBA00022833"/>
    </source>
</evidence>
<keyword evidence="12" id="KW-1185">Reference proteome</keyword>
<dbReference type="FunFam" id="3.60.15.10:FF:000002">
    <property type="entry name" value="Ribonuclease Z"/>
    <property type="match status" value="1"/>
</dbReference>
<evidence type="ECO:0000313" key="12">
    <source>
        <dbReference type="Proteomes" id="UP001596417"/>
    </source>
</evidence>
<comment type="cofactor">
    <cofactor evidence="9">
        <name>Zn(2+)</name>
        <dbReference type="ChEBI" id="CHEBI:29105"/>
    </cofactor>
    <text evidence="9">Binds 2 Zn(2+) ions.</text>
</comment>